<dbReference type="Proteomes" id="UP000542125">
    <property type="component" value="Unassembled WGS sequence"/>
</dbReference>
<name>A0A7Y9LPX9_9BURK</name>
<evidence type="ECO:0000313" key="1">
    <source>
        <dbReference type="EMBL" id="NYE84781.1"/>
    </source>
</evidence>
<evidence type="ECO:0008006" key="3">
    <source>
        <dbReference type="Google" id="ProtNLM"/>
    </source>
</evidence>
<dbReference type="AlphaFoldDB" id="A0A7Y9LPX9"/>
<comment type="caution">
    <text evidence="1">The sequence shown here is derived from an EMBL/GenBank/DDBJ whole genome shotgun (WGS) entry which is preliminary data.</text>
</comment>
<sequence>MPNYEDEHDHEQVVTPASDAVVIAPEQALVVSTSASPIGEPPAGWQPLIIRRDKTRTSYSVTHKHVAAKPTRVLHAAADSSASGLWVPMPVAPSASSITWTWRTDAMIPGADSTRADAEDAPTRVVLAFDGDMSRLPMKERMLAETARMLLGRDMPYATLIYTWDTKQPVGTVIANSHTSRVKKKVVESGPARVGQWLSYKRDYVKDYTEIFGEPPGKLLGVGVLTDTDNTRQRAEAWYGDIHLLTERTTALGNSQGPTAID</sequence>
<proteinExistence type="predicted"/>
<dbReference type="EMBL" id="JACBYR010000002">
    <property type="protein sequence ID" value="NYE84781.1"/>
    <property type="molecule type" value="Genomic_DNA"/>
</dbReference>
<organism evidence="1 2">
    <name type="scientific">Pigmentiphaga litoralis</name>
    <dbReference type="NCBI Taxonomy" id="516702"/>
    <lineage>
        <taxon>Bacteria</taxon>
        <taxon>Pseudomonadati</taxon>
        <taxon>Pseudomonadota</taxon>
        <taxon>Betaproteobacteria</taxon>
        <taxon>Burkholderiales</taxon>
        <taxon>Alcaligenaceae</taxon>
        <taxon>Pigmentiphaga</taxon>
    </lineage>
</organism>
<dbReference type="InterPro" id="IPR021409">
    <property type="entry name" value="DUF3047"/>
</dbReference>
<reference evidence="1 2" key="1">
    <citation type="submission" date="2020-07" db="EMBL/GenBank/DDBJ databases">
        <title>Genomic Encyclopedia of Type Strains, Phase IV (KMG-V): Genome sequencing to study the core and pangenomes of soil and plant-associated prokaryotes.</title>
        <authorList>
            <person name="Whitman W."/>
        </authorList>
    </citation>
    <scope>NUCLEOTIDE SEQUENCE [LARGE SCALE GENOMIC DNA]</scope>
    <source>
        <strain evidence="1 2">SAS40</strain>
    </source>
</reference>
<protein>
    <recommendedName>
        <fullName evidence="3">DUF3047 domain-containing protein</fullName>
    </recommendedName>
</protein>
<dbReference type="Pfam" id="PF11249">
    <property type="entry name" value="DUF3047"/>
    <property type="match status" value="1"/>
</dbReference>
<keyword evidence="2" id="KW-1185">Reference proteome</keyword>
<gene>
    <name evidence="1" type="ORF">FHW18_004088</name>
</gene>
<accession>A0A7Y9LPX9</accession>
<dbReference type="RefSeq" id="WP_179588823.1">
    <property type="nucleotide sequence ID" value="NZ_JACBYR010000002.1"/>
</dbReference>
<evidence type="ECO:0000313" key="2">
    <source>
        <dbReference type="Proteomes" id="UP000542125"/>
    </source>
</evidence>